<gene>
    <name evidence="2" type="ORF">KPSA3_01139</name>
</gene>
<name>A0AAN4Q1M3_PSESF</name>
<accession>A0AAN4Q1M3</accession>
<evidence type="ECO:0000313" key="3">
    <source>
        <dbReference type="Proteomes" id="UP000248291"/>
    </source>
</evidence>
<comment type="caution">
    <text evidence="2">The sequence shown here is derived from an EMBL/GenBank/DDBJ whole genome shotgun (WGS) entry which is preliminary data.</text>
</comment>
<reference evidence="2 3" key="1">
    <citation type="submission" date="2018-04" db="EMBL/GenBank/DDBJ databases">
        <title>Draft genome sequence of Pseudomonas syringae pv. actinidiae biovar 3 strains isolated from kiwifruit in Kagawa prefecture.</title>
        <authorList>
            <person name="Tabuchi M."/>
            <person name="Saito M."/>
            <person name="Fujiwara S."/>
            <person name="Sasa N."/>
            <person name="Akimitsu K."/>
            <person name="Gomi K."/>
            <person name="Konishi-Sugita S."/>
            <person name="Hamano K."/>
            <person name="Kataoka I."/>
        </authorList>
    </citation>
    <scope>NUCLEOTIDE SEQUENCE [LARGE SCALE GENOMIC DNA]</scope>
    <source>
        <strain evidence="2 3">MAFF212211</strain>
    </source>
</reference>
<dbReference type="EMBL" id="BGKA01000037">
    <property type="protein sequence ID" value="GBH15216.1"/>
    <property type="molecule type" value="Genomic_DNA"/>
</dbReference>
<evidence type="ECO:0000256" key="1">
    <source>
        <dbReference type="SAM" id="MobiDB-lite"/>
    </source>
</evidence>
<sequence length="123" mass="13928">MIRKPEKTRRDPRPDDRLDNGAKVQRLLHPRLLLVVKAGVEKLFLLETIAHKALARVTFERLAARRRVTGFHFVLLSGRWRRRSFQACAHERLALIPLERLGAGVSIASGHLVLLRGGSEPLS</sequence>
<proteinExistence type="predicted"/>
<feature type="compositionally biased region" description="Basic and acidic residues" evidence="1">
    <location>
        <begin position="1"/>
        <end position="20"/>
    </location>
</feature>
<protein>
    <submittedName>
        <fullName evidence="2">Ribosome biogenesis protein Nip4</fullName>
    </submittedName>
</protein>
<dbReference type="AlphaFoldDB" id="A0AAN4Q1M3"/>
<organism evidence="2 3">
    <name type="scientific">Pseudomonas syringae pv. actinidiae</name>
    <dbReference type="NCBI Taxonomy" id="103796"/>
    <lineage>
        <taxon>Bacteria</taxon>
        <taxon>Pseudomonadati</taxon>
        <taxon>Pseudomonadota</taxon>
        <taxon>Gammaproteobacteria</taxon>
        <taxon>Pseudomonadales</taxon>
        <taxon>Pseudomonadaceae</taxon>
        <taxon>Pseudomonas</taxon>
        <taxon>Pseudomonas syringae</taxon>
    </lineage>
</organism>
<evidence type="ECO:0000313" key="2">
    <source>
        <dbReference type="EMBL" id="GBH15216.1"/>
    </source>
</evidence>
<dbReference type="Proteomes" id="UP000248291">
    <property type="component" value="Unassembled WGS sequence"/>
</dbReference>
<feature type="region of interest" description="Disordered" evidence="1">
    <location>
        <begin position="1"/>
        <end position="22"/>
    </location>
</feature>